<dbReference type="InterPro" id="IPR000792">
    <property type="entry name" value="Tscrpt_reg_LuxR_C"/>
</dbReference>
<dbReference type="InterPro" id="IPR001789">
    <property type="entry name" value="Sig_transdc_resp-reg_receiver"/>
</dbReference>
<keyword evidence="1 3" id="KW-0597">Phosphoprotein</keyword>
<accession>A0A4U6RU20</accession>
<dbReference type="SUPFAM" id="SSF46894">
    <property type="entry name" value="C-terminal effector domain of the bipartite response regulators"/>
    <property type="match status" value="1"/>
</dbReference>
<gene>
    <name evidence="6" type="ORF">FDV58_26410</name>
</gene>
<dbReference type="Proteomes" id="UP000305095">
    <property type="component" value="Unassembled WGS sequence"/>
</dbReference>
<keyword evidence="2" id="KW-0238">DNA-binding</keyword>
<dbReference type="GO" id="GO:0003677">
    <property type="term" value="F:DNA binding"/>
    <property type="evidence" value="ECO:0007669"/>
    <property type="project" value="UniProtKB-KW"/>
</dbReference>
<dbReference type="InterPro" id="IPR039420">
    <property type="entry name" value="WalR-like"/>
</dbReference>
<dbReference type="PRINTS" id="PR00038">
    <property type="entry name" value="HTHLUXR"/>
</dbReference>
<dbReference type="PROSITE" id="PS50110">
    <property type="entry name" value="RESPONSE_REGULATORY"/>
    <property type="match status" value="1"/>
</dbReference>
<dbReference type="GO" id="GO:0000160">
    <property type="term" value="P:phosphorelay signal transduction system"/>
    <property type="evidence" value="ECO:0007669"/>
    <property type="project" value="InterPro"/>
</dbReference>
<reference evidence="6 7" key="1">
    <citation type="submission" date="2019-05" db="EMBL/GenBank/DDBJ databases">
        <title>Draft Genome of Bradyrhizobium elkanii strain SEMIA 938, Used in Commercial Inoculants for Lupinus spp. in Brazil.</title>
        <authorList>
            <person name="Hungria M."/>
            <person name="Delamuta J.R.M."/>
            <person name="Ribeiro R.A."/>
            <person name="Nogueira M.A."/>
        </authorList>
    </citation>
    <scope>NUCLEOTIDE SEQUENCE [LARGE SCALE GENOMIC DNA]</scope>
    <source>
        <strain evidence="6 7">Semia 938</strain>
    </source>
</reference>
<evidence type="ECO:0000313" key="6">
    <source>
        <dbReference type="EMBL" id="TKV78529.1"/>
    </source>
</evidence>
<dbReference type="PROSITE" id="PS50043">
    <property type="entry name" value="HTH_LUXR_2"/>
    <property type="match status" value="1"/>
</dbReference>
<evidence type="ECO:0000256" key="1">
    <source>
        <dbReference type="ARBA" id="ARBA00022553"/>
    </source>
</evidence>
<feature type="domain" description="HTH luxR-type" evidence="4">
    <location>
        <begin position="170"/>
        <end position="236"/>
    </location>
</feature>
<feature type="domain" description="Response regulatory" evidence="5">
    <location>
        <begin position="26"/>
        <end position="143"/>
    </location>
</feature>
<evidence type="ECO:0000259" key="4">
    <source>
        <dbReference type="PROSITE" id="PS50043"/>
    </source>
</evidence>
<dbReference type="SMART" id="SM00421">
    <property type="entry name" value="HTH_LUXR"/>
    <property type="match status" value="1"/>
</dbReference>
<protein>
    <submittedName>
        <fullName evidence="6">Response regulator transcription factor</fullName>
    </submittedName>
</protein>
<dbReference type="SUPFAM" id="SSF52172">
    <property type="entry name" value="CheY-like"/>
    <property type="match status" value="1"/>
</dbReference>
<dbReference type="CDD" id="cd06170">
    <property type="entry name" value="LuxR_C_like"/>
    <property type="match status" value="1"/>
</dbReference>
<dbReference type="PANTHER" id="PTHR43214:SF43">
    <property type="entry name" value="TWO-COMPONENT RESPONSE REGULATOR"/>
    <property type="match status" value="1"/>
</dbReference>
<name>A0A4U6RU20_BRAEL</name>
<dbReference type="Pfam" id="PF00196">
    <property type="entry name" value="GerE"/>
    <property type="match status" value="1"/>
</dbReference>
<dbReference type="CDD" id="cd17535">
    <property type="entry name" value="REC_NarL-like"/>
    <property type="match status" value="1"/>
</dbReference>
<evidence type="ECO:0000313" key="7">
    <source>
        <dbReference type="Proteomes" id="UP000305095"/>
    </source>
</evidence>
<dbReference type="Gene3D" id="3.40.50.2300">
    <property type="match status" value="1"/>
</dbReference>
<proteinExistence type="predicted"/>
<dbReference type="AlphaFoldDB" id="A0A4U6RU20"/>
<evidence type="ECO:0000256" key="3">
    <source>
        <dbReference type="PROSITE-ProRule" id="PRU00169"/>
    </source>
</evidence>
<dbReference type="SMART" id="SM00448">
    <property type="entry name" value="REC"/>
    <property type="match status" value="1"/>
</dbReference>
<comment type="caution">
    <text evidence="6">The sequence shown here is derived from an EMBL/GenBank/DDBJ whole genome shotgun (WGS) entry which is preliminary data.</text>
</comment>
<dbReference type="GO" id="GO:0006355">
    <property type="term" value="P:regulation of DNA-templated transcription"/>
    <property type="evidence" value="ECO:0007669"/>
    <property type="project" value="InterPro"/>
</dbReference>
<evidence type="ECO:0000256" key="2">
    <source>
        <dbReference type="ARBA" id="ARBA00023125"/>
    </source>
</evidence>
<sequence length="236" mass="26266">MEFVAAHSTRFREDDGKPVSRIEKIRVLIAEDQTLIREGIATLLAQQNDDFEILPGAADGEQAIEFARRYRPDVILMDLQMPRVDGIAATQRILRELPQTHIVVLTTFETNDLIFEAVSAGAKAYLLKDARMEEIASTIRAVINGQSGLSPSVAARILDEFKRLRGPRVSAKLPVRDGLTARENEILTLIVEGKSNTEIGEQLHLAEGTVKNYVSTILEKCQVKNRTELAIKAITY</sequence>
<dbReference type="EMBL" id="SZZP01000017">
    <property type="protein sequence ID" value="TKV78529.1"/>
    <property type="molecule type" value="Genomic_DNA"/>
</dbReference>
<dbReference type="InterPro" id="IPR058245">
    <property type="entry name" value="NreC/VraR/RcsB-like_REC"/>
</dbReference>
<dbReference type="Pfam" id="PF00072">
    <property type="entry name" value="Response_reg"/>
    <property type="match status" value="1"/>
</dbReference>
<organism evidence="6 7">
    <name type="scientific">Bradyrhizobium elkanii</name>
    <dbReference type="NCBI Taxonomy" id="29448"/>
    <lineage>
        <taxon>Bacteria</taxon>
        <taxon>Pseudomonadati</taxon>
        <taxon>Pseudomonadota</taxon>
        <taxon>Alphaproteobacteria</taxon>
        <taxon>Hyphomicrobiales</taxon>
        <taxon>Nitrobacteraceae</taxon>
        <taxon>Bradyrhizobium</taxon>
    </lineage>
</organism>
<feature type="modified residue" description="4-aspartylphosphate" evidence="3">
    <location>
        <position position="78"/>
    </location>
</feature>
<evidence type="ECO:0000259" key="5">
    <source>
        <dbReference type="PROSITE" id="PS50110"/>
    </source>
</evidence>
<dbReference type="PANTHER" id="PTHR43214">
    <property type="entry name" value="TWO-COMPONENT RESPONSE REGULATOR"/>
    <property type="match status" value="1"/>
</dbReference>
<dbReference type="InterPro" id="IPR011006">
    <property type="entry name" value="CheY-like_superfamily"/>
</dbReference>
<dbReference type="InterPro" id="IPR016032">
    <property type="entry name" value="Sig_transdc_resp-reg_C-effctor"/>
</dbReference>